<dbReference type="AlphaFoldDB" id="A0A5C5ZVL8"/>
<reference evidence="2 3" key="1">
    <citation type="submission" date="2019-02" db="EMBL/GenBank/DDBJ databases">
        <title>Deep-cultivation of Planctomycetes and their phenomic and genomic characterization uncovers novel biology.</title>
        <authorList>
            <person name="Wiegand S."/>
            <person name="Jogler M."/>
            <person name="Boedeker C."/>
            <person name="Pinto D."/>
            <person name="Vollmers J."/>
            <person name="Rivas-Marin E."/>
            <person name="Kohn T."/>
            <person name="Peeters S.H."/>
            <person name="Heuer A."/>
            <person name="Rast P."/>
            <person name="Oberbeckmann S."/>
            <person name="Bunk B."/>
            <person name="Jeske O."/>
            <person name="Meyerdierks A."/>
            <person name="Storesund J.E."/>
            <person name="Kallscheuer N."/>
            <person name="Luecker S."/>
            <person name="Lage O.M."/>
            <person name="Pohl T."/>
            <person name="Merkel B.J."/>
            <person name="Hornburger P."/>
            <person name="Mueller R.-W."/>
            <person name="Bruemmer F."/>
            <person name="Labrenz M."/>
            <person name="Spormann A.M."/>
            <person name="Op Den Camp H."/>
            <person name="Overmann J."/>
            <person name="Amann R."/>
            <person name="Jetten M.S.M."/>
            <person name="Mascher T."/>
            <person name="Medema M.H."/>
            <person name="Devos D.P."/>
            <person name="Kaster A.-K."/>
            <person name="Ovreas L."/>
            <person name="Rohde M."/>
            <person name="Galperin M.Y."/>
            <person name="Jogler C."/>
        </authorList>
    </citation>
    <scope>NUCLEOTIDE SEQUENCE [LARGE SCALE GENOMIC DNA]</scope>
    <source>
        <strain evidence="2 3">Pla100</strain>
    </source>
</reference>
<evidence type="ECO:0000313" key="2">
    <source>
        <dbReference type="EMBL" id="TWT91602.1"/>
    </source>
</evidence>
<dbReference type="EMBL" id="SJPM01000014">
    <property type="protein sequence ID" value="TWT91602.1"/>
    <property type="molecule type" value="Genomic_DNA"/>
</dbReference>
<name>A0A5C5ZVL8_9BACT</name>
<accession>A0A5C5ZVL8</accession>
<keyword evidence="1" id="KW-1133">Transmembrane helix</keyword>
<sequence>MSTCGVQKGWKPMPLVVHSIFTVSATWLDGPPSRITVGTTVPRFKPTFILNIDEALASITTILVIETIASNALIFLTKMAVQPNGRFLTFSNARRRPILAVVNRRVFYGMDFRCRTGDWLSTSGPVSNNHS</sequence>
<comment type="caution">
    <text evidence="2">The sequence shown here is derived from an EMBL/GenBank/DDBJ whole genome shotgun (WGS) entry which is preliminary data.</text>
</comment>
<keyword evidence="3" id="KW-1185">Reference proteome</keyword>
<protein>
    <submittedName>
        <fullName evidence="2">Uncharacterized protein</fullName>
    </submittedName>
</protein>
<proteinExistence type="predicted"/>
<keyword evidence="1" id="KW-0472">Membrane</keyword>
<feature type="transmembrane region" description="Helical" evidence="1">
    <location>
        <begin position="55"/>
        <end position="76"/>
    </location>
</feature>
<evidence type="ECO:0000313" key="3">
    <source>
        <dbReference type="Proteomes" id="UP000316213"/>
    </source>
</evidence>
<evidence type="ECO:0000256" key="1">
    <source>
        <dbReference type="SAM" id="Phobius"/>
    </source>
</evidence>
<gene>
    <name evidence="2" type="ORF">Pla100_49930</name>
</gene>
<dbReference type="Proteomes" id="UP000316213">
    <property type="component" value="Unassembled WGS sequence"/>
</dbReference>
<organism evidence="2 3">
    <name type="scientific">Neorhodopirellula pilleata</name>
    <dbReference type="NCBI Taxonomy" id="2714738"/>
    <lineage>
        <taxon>Bacteria</taxon>
        <taxon>Pseudomonadati</taxon>
        <taxon>Planctomycetota</taxon>
        <taxon>Planctomycetia</taxon>
        <taxon>Pirellulales</taxon>
        <taxon>Pirellulaceae</taxon>
        <taxon>Neorhodopirellula</taxon>
    </lineage>
</organism>
<keyword evidence="1" id="KW-0812">Transmembrane</keyword>